<dbReference type="InterPro" id="IPR025669">
    <property type="entry name" value="AAA_dom"/>
</dbReference>
<dbReference type="KEGG" id="orb:IPMB12_12085"/>
<evidence type="ECO:0000259" key="1">
    <source>
        <dbReference type="Pfam" id="PF13614"/>
    </source>
</evidence>
<dbReference type="EMBL" id="CP050254">
    <property type="protein sequence ID" value="QIQ22538.1"/>
    <property type="molecule type" value="Genomic_DNA"/>
</dbReference>
<gene>
    <name evidence="2" type="ORF">IPMB12_12085</name>
</gene>
<dbReference type="InterPro" id="IPR050678">
    <property type="entry name" value="DNA_Partitioning_ATPase"/>
</dbReference>
<dbReference type="Pfam" id="PF13614">
    <property type="entry name" value="AAA_31"/>
    <property type="match status" value="1"/>
</dbReference>
<dbReference type="SUPFAM" id="SSF52540">
    <property type="entry name" value="P-loop containing nucleoside triphosphate hydrolases"/>
    <property type="match status" value="1"/>
</dbReference>
<dbReference type="Proteomes" id="UP000501168">
    <property type="component" value="Plasmid pIPMB12"/>
</dbReference>
<keyword evidence="2" id="KW-0614">Plasmid</keyword>
<dbReference type="Gene3D" id="3.40.50.300">
    <property type="entry name" value="P-loop containing nucleotide triphosphate hydrolases"/>
    <property type="match status" value="1"/>
</dbReference>
<reference evidence="2 3" key="1">
    <citation type="submission" date="2020-03" db="EMBL/GenBank/DDBJ databases">
        <title>Complete genome sequence of Orbus sp. IPMB12 (BCRC 80908).</title>
        <authorList>
            <person name="Lo W.-S."/>
            <person name="Chang T.-H."/>
            <person name="Kuo C.-H."/>
        </authorList>
    </citation>
    <scope>NUCLEOTIDE SEQUENCE [LARGE SCALE GENOMIC DNA]</scope>
    <source>
        <strain evidence="2 3">IPMB12</strain>
        <plasmid evidence="3">pipmb12</plasmid>
    </source>
</reference>
<feature type="domain" description="AAA" evidence="1">
    <location>
        <begin position="1"/>
        <end position="187"/>
    </location>
</feature>
<protein>
    <submittedName>
        <fullName evidence="2">ParA family protein</fullName>
    </submittedName>
</protein>
<dbReference type="InParanoid" id="A0A6G9IE74"/>
<sequence length="268" mass="30198">MKSILFSTQKGGVGKTTCTVHGAYYFAERKKKVIAIDVDIQGDTSYSLSYFKAYNIKASDLFTKKITELPKKKVDLAELPPEMGINAELYAENITVIPADELLVDLDQLDLNEVATNFKSNIEFLSSEYDVCFIDSGAAVGHKIVAMMSVIDCLISPIELAKYSINGIERTVRTLSYFKNSINPKLEFLGILPFKVDFGKPRQKRNYEILVNEVPELLAPLKVHNRDAIGEALEEKIPVWRVKKSAARLANQEMKALYEYISEKMNIE</sequence>
<dbReference type="AlphaFoldDB" id="A0A6G9IE74"/>
<dbReference type="CDD" id="cd02042">
    <property type="entry name" value="ParAB_family"/>
    <property type="match status" value="1"/>
</dbReference>
<dbReference type="InterPro" id="IPR027417">
    <property type="entry name" value="P-loop_NTPase"/>
</dbReference>
<accession>A0A6G9IE74</accession>
<dbReference type="PANTHER" id="PTHR13696:SF99">
    <property type="entry name" value="COBYRINIC ACID AC-DIAMIDE SYNTHASE"/>
    <property type="match status" value="1"/>
</dbReference>
<name>A0A6G9IE74_9GAMM</name>
<dbReference type="RefSeq" id="WP_166917834.1">
    <property type="nucleotide sequence ID" value="NZ_CP050254.1"/>
</dbReference>
<organism evidence="2 3">
    <name type="scientific">Zophobihabitans entericus</name>
    <dbReference type="NCBI Taxonomy" id="1635327"/>
    <lineage>
        <taxon>Bacteria</taxon>
        <taxon>Pseudomonadati</taxon>
        <taxon>Pseudomonadota</taxon>
        <taxon>Gammaproteobacteria</taxon>
        <taxon>Orbales</taxon>
        <taxon>Orbaceae</taxon>
        <taxon>Zophobihabitans</taxon>
    </lineage>
</organism>
<evidence type="ECO:0000313" key="3">
    <source>
        <dbReference type="Proteomes" id="UP000501168"/>
    </source>
</evidence>
<geneLocation type="plasmid" evidence="3">
    <name>pipmb12</name>
</geneLocation>
<keyword evidence="3" id="KW-1185">Reference proteome</keyword>
<dbReference type="PANTHER" id="PTHR13696">
    <property type="entry name" value="P-LOOP CONTAINING NUCLEOSIDE TRIPHOSPHATE HYDROLASE"/>
    <property type="match status" value="1"/>
</dbReference>
<proteinExistence type="predicted"/>
<evidence type="ECO:0000313" key="2">
    <source>
        <dbReference type="EMBL" id="QIQ22538.1"/>
    </source>
</evidence>